<reference evidence="1" key="1">
    <citation type="journal article" date="2015" name="Genome Announc.">
        <title>Draft Genome Sequence of Thiostrepton-Producing Streptomyces azureus ATCC 14921.</title>
        <authorList>
            <person name="Sakihara K."/>
            <person name="Maeda J."/>
            <person name="Tashiro K."/>
            <person name="Fujino Y."/>
            <person name="Kuhara S."/>
            <person name="Ohshima T."/>
            <person name="Ogata S."/>
            <person name="Doi K."/>
        </authorList>
    </citation>
    <scope>NUCLEOTIDE SEQUENCE [LARGE SCALE GENOMIC DNA]</scope>
    <source>
        <strain evidence="1">ATCC14921</strain>
    </source>
</reference>
<gene>
    <name evidence="1" type="ORF">SAZU_5524</name>
</gene>
<dbReference type="Proteomes" id="UP000053859">
    <property type="component" value="Unassembled WGS sequence"/>
</dbReference>
<evidence type="ECO:0000313" key="2">
    <source>
        <dbReference type="Proteomes" id="UP000053859"/>
    </source>
</evidence>
<dbReference type="PATRIC" id="fig|146537.3.peg.5816"/>
<proteinExistence type="predicted"/>
<dbReference type="AlphaFoldDB" id="A0A0K8PS36"/>
<organism evidence="1 2">
    <name type="scientific">Streptomyces azureus</name>
    <dbReference type="NCBI Taxonomy" id="146537"/>
    <lineage>
        <taxon>Bacteria</taxon>
        <taxon>Bacillati</taxon>
        <taxon>Actinomycetota</taxon>
        <taxon>Actinomycetes</taxon>
        <taxon>Kitasatosporales</taxon>
        <taxon>Streptomycetaceae</taxon>
        <taxon>Streptomyces</taxon>
    </lineage>
</organism>
<name>A0A0K8PS36_STRAJ</name>
<accession>A0A0K8PS36</accession>
<sequence length="112" mass="12998">MTPDWSPDPYLRRAPPWRRRARDLVDCARTLRMFGECVPAVPPPETGRHRRRQLRSFALVRDHATRTYTYAPDRRFTSEDLGMAAEPRYPNTCLAQLAEPLRPGRPRTGARP</sequence>
<evidence type="ECO:0000313" key="1">
    <source>
        <dbReference type="EMBL" id="GAP50666.1"/>
    </source>
</evidence>
<dbReference type="EMBL" id="DF968346">
    <property type="protein sequence ID" value="GAP50666.1"/>
    <property type="molecule type" value="Genomic_DNA"/>
</dbReference>
<keyword evidence="2" id="KW-1185">Reference proteome</keyword>
<protein>
    <submittedName>
        <fullName evidence="1">Uncharacterized protein</fullName>
    </submittedName>
</protein>